<dbReference type="GO" id="GO:0005524">
    <property type="term" value="F:ATP binding"/>
    <property type="evidence" value="ECO:0007669"/>
    <property type="project" value="UniProtKB-KW"/>
</dbReference>
<dbReference type="GO" id="GO:0005737">
    <property type="term" value="C:cytoplasm"/>
    <property type="evidence" value="ECO:0007669"/>
    <property type="project" value="TreeGrafter"/>
</dbReference>
<dbReference type="OrthoDB" id="9763310at2"/>
<evidence type="ECO:0000256" key="8">
    <source>
        <dbReference type="ARBA" id="ARBA00023235"/>
    </source>
</evidence>
<dbReference type="Pfam" id="PF00271">
    <property type="entry name" value="Helicase_C"/>
    <property type="match status" value="1"/>
</dbReference>
<dbReference type="RefSeq" id="WP_072780329.1">
    <property type="nucleotide sequence ID" value="NZ_CP045292.1"/>
</dbReference>
<evidence type="ECO:0000256" key="2">
    <source>
        <dbReference type="ARBA" id="ARBA00022723"/>
    </source>
</evidence>
<keyword evidence="16" id="KW-1185">Reference proteome</keyword>
<dbReference type="PROSITE" id="PS51194">
    <property type="entry name" value="HELICASE_CTER"/>
    <property type="match status" value="1"/>
</dbReference>
<dbReference type="InterPro" id="IPR036388">
    <property type="entry name" value="WH-like_DNA-bd_sf"/>
</dbReference>
<protein>
    <recommendedName>
        <fullName evidence="11">ATP-dependent DNA helicase RecQ</fullName>
        <ecNumber evidence="10">5.6.2.4</ecNumber>
    </recommendedName>
    <alternativeName>
        <fullName evidence="12">DNA 3'-5' helicase RecQ</fullName>
    </alternativeName>
</protein>
<evidence type="ECO:0000256" key="4">
    <source>
        <dbReference type="ARBA" id="ARBA00022801"/>
    </source>
</evidence>
<dbReference type="Proteomes" id="UP000184232">
    <property type="component" value="Unassembled WGS sequence"/>
</dbReference>
<dbReference type="InterPro" id="IPR004589">
    <property type="entry name" value="DNA_helicase_ATP-dep_RecQ"/>
</dbReference>
<dbReference type="AlphaFoldDB" id="A0A1M6BEH5"/>
<comment type="catalytic activity">
    <reaction evidence="9">
        <text>Couples ATP hydrolysis with the unwinding of duplex DNA by translocating in the 3'-5' direction.</text>
        <dbReference type="EC" id="5.6.2.4"/>
    </reaction>
</comment>
<evidence type="ECO:0000256" key="9">
    <source>
        <dbReference type="ARBA" id="ARBA00034617"/>
    </source>
</evidence>
<dbReference type="InterPro" id="IPR014001">
    <property type="entry name" value="Helicase_ATP-bd"/>
</dbReference>
<evidence type="ECO:0000256" key="6">
    <source>
        <dbReference type="ARBA" id="ARBA00022840"/>
    </source>
</evidence>
<feature type="domain" description="Helicase C-terminal" evidence="14">
    <location>
        <begin position="217"/>
        <end position="363"/>
    </location>
</feature>
<evidence type="ECO:0000256" key="3">
    <source>
        <dbReference type="ARBA" id="ARBA00022741"/>
    </source>
</evidence>
<dbReference type="GO" id="GO:0043590">
    <property type="term" value="C:bacterial nucleoid"/>
    <property type="evidence" value="ECO:0007669"/>
    <property type="project" value="TreeGrafter"/>
</dbReference>
<dbReference type="InterPro" id="IPR001650">
    <property type="entry name" value="Helicase_C-like"/>
</dbReference>
<proteinExistence type="inferred from homology"/>
<dbReference type="EC" id="5.6.2.4" evidence="10"/>
<dbReference type="SUPFAM" id="SSF52540">
    <property type="entry name" value="P-loop containing nucleoside triphosphate hydrolases"/>
    <property type="match status" value="1"/>
</dbReference>
<evidence type="ECO:0000259" key="13">
    <source>
        <dbReference type="PROSITE" id="PS51192"/>
    </source>
</evidence>
<dbReference type="FunFam" id="3.40.50.300:FF:000296">
    <property type="entry name" value="ATP-dependent DNA helicase RecQ"/>
    <property type="match status" value="1"/>
</dbReference>
<dbReference type="GO" id="GO:0030894">
    <property type="term" value="C:replisome"/>
    <property type="evidence" value="ECO:0007669"/>
    <property type="project" value="TreeGrafter"/>
</dbReference>
<evidence type="ECO:0000256" key="11">
    <source>
        <dbReference type="ARBA" id="ARBA00044535"/>
    </source>
</evidence>
<evidence type="ECO:0000256" key="12">
    <source>
        <dbReference type="ARBA" id="ARBA00044550"/>
    </source>
</evidence>
<keyword evidence="6" id="KW-0067">ATP-binding</keyword>
<dbReference type="PANTHER" id="PTHR13710">
    <property type="entry name" value="DNA HELICASE RECQ FAMILY MEMBER"/>
    <property type="match status" value="1"/>
</dbReference>
<dbReference type="GO" id="GO:0043138">
    <property type="term" value="F:3'-5' DNA helicase activity"/>
    <property type="evidence" value="ECO:0007669"/>
    <property type="project" value="UniProtKB-EC"/>
</dbReference>
<keyword evidence="3" id="KW-0547">Nucleotide-binding</keyword>
<dbReference type="SMART" id="SM00490">
    <property type="entry name" value="HELICc"/>
    <property type="match status" value="1"/>
</dbReference>
<keyword evidence="7" id="KW-0238">DNA-binding</keyword>
<dbReference type="Pfam" id="PF16124">
    <property type="entry name" value="RecQ_Zn_bind"/>
    <property type="match status" value="1"/>
</dbReference>
<dbReference type="GO" id="GO:0046872">
    <property type="term" value="F:metal ion binding"/>
    <property type="evidence" value="ECO:0007669"/>
    <property type="project" value="UniProtKB-KW"/>
</dbReference>
<dbReference type="GO" id="GO:0006281">
    <property type="term" value="P:DNA repair"/>
    <property type="evidence" value="ECO:0007669"/>
    <property type="project" value="TreeGrafter"/>
</dbReference>
<dbReference type="Gene3D" id="1.10.10.10">
    <property type="entry name" value="Winged helix-like DNA-binding domain superfamily/Winged helix DNA-binding domain"/>
    <property type="match status" value="1"/>
</dbReference>
<accession>A0A1M6BEH5</accession>
<dbReference type="PROSITE" id="PS51192">
    <property type="entry name" value="HELICASE_ATP_BIND_1"/>
    <property type="match status" value="1"/>
</dbReference>
<evidence type="ECO:0000256" key="7">
    <source>
        <dbReference type="ARBA" id="ARBA00023125"/>
    </source>
</evidence>
<dbReference type="InterPro" id="IPR011545">
    <property type="entry name" value="DEAD/DEAH_box_helicase_dom"/>
</dbReference>
<dbReference type="GO" id="GO:0006310">
    <property type="term" value="P:DNA recombination"/>
    <property type="evidence" value="ECO:0007669"/>
    <property type="project" value="InterPro"/>
</dbReference>
<dbReference type="STRING" id="683124.SAMN05444337_0080"/>
<evidence type="ECO:0000313" key="16">
    <source>
        <dbReference type="Proteomes" id="UP000184232"/>
    </source>
</evidence>
<dbReference type="SMART" id="SM00487">
    <property type="entry name" value="DEXDc"/>
    <property type="match status" value="1"/>
</dbReference>
<keyword evidence="4" id="KW-0378">Hydrolase</keyword>
<dbReference type="GO" id="GO:0009378">
    <property type="term" value="F:four-way junction helicase activity"/>
    <property type="evidence" value="ECO:0007669"/>
    <property type="project" value="TreeGrafter"/>
</dbReference>
<evidence type="ECO:0000256" key="5">
    <source>
        <dbReference type="ARBA" id="ARBA00022806"/>
    </source>
</evidence>
<name>A0A1M6BEH5_9FLAO</name>
<evidence type="ECO:0000259" key="14">
    <source>
        <dbReference type="PROSITE" id="PS51194"/>
    </source>
</evidence>
<evidence type="ECO:0000256" key="10">
    <source>
        <dbReference type="ARBA" id="ARBA00034808"/>
    </source>
</evidence>
<dbReference type="GO" id="GO:0016787">
    <property type="term" value="F:hydrolase activity"/>
    <property type="evidence" value="ECO:0007669"/>
    <property type="project" value="UniProtKB-KW"/>
</dbReference>
<organism evidence="15 16">
    <name type="scientific">Flavobacterium haoranii</name>
    <dbReference type="NCBI Taxonomy" id="683124"/>
    <lineage>
        <taxon>Bacteria</taxon>
        <taxon>Pseudomonadati</taxon>
        <taxon>Bacteroidota</taxon>
        <taxon>Flavobacteriia</taxon>
        <taxon>Flavobacteriales</taxon>
        <taxon>Flavobacteriaceae</taxon>
        <taxon>Flavobacterium</taxon>
    </lineage>
</organism>
<dbReference type="NCBIfam" id="TIGR00614">
    <property type="entry name" value="recQ_fam"/>
    <property type="match status" value="1"/>
</dbReference>
<reference evidence="15 16" key="1">
    <citation type="submission" date="2016-11" db="EMBL/GenBank/DDBJ databases">
        <authorList>
            <person name="Jaros S."/>
            <person name="Januszkiewicz K."/>
            <person name="Wedrychowicz H."/>
        </authorList>
    </citation>
    <scope>NUCLEOTIDE SEQUENCE [LARGE SCALE GENOMIC DNA]</scope>
    <source>
        <strain evidence="15 16">DSM 22807</strain>
    </source>
</reference>
<dbReference type="GO" id="GO:0003677">
    <property type="term" value="F:DNA binding"/>
    <property type="evidence" value="ECO:0007669"/>
    <property type="project" value="UniProtKB-KW"/>
</dbReference>
<dbReference type="Pfam" id="PF00270">
    <property type="entry name" value="DEAD"/>
    <property type="match status" value="1"/>
</dbReference>
<dbReference type="Gene3D" id="3.40.50.300">
    <property type="entry name" value="P-loop containing nucleotide triphosphate hydrolases"/>
    <property type="match status" value="2"/>
</dbReference>
<keyword evidence="5 15" id="KW-0347">Helicase</keyword>
<keyword evidence="8" id="KW-0413">Isomerase</keyword>
<dbReference type="InterPro" id="IPR032284">
    <property type="entry name" value="RecQ_Zn-bd"/>
</dbReference>
<dbReference type="CDD" id="cd17920">
    <property type="entry name" value="DEXHc_RecQ"/>
    <property type="match status" value="1"/>
</dbReference>
<dbReference type="EMBL" id="FQZH01000001">
    <property type="protein sequence ID" value="SHI47119.1"/>
    <property type="molecule type" value="Genomic_DNA"/>
</dbReference>
<evidence type="ECO:0000313" key="15">
    <source>
        <dbReference type="EMBL" id="SHI47119.1"/>
    </source>
</evidence>
<comment type="similarity">
    <text evidence="1">Belongs to the helicase family. RecQ subfamily.</text>
</comment>
<gene>
    <name evidence="15" type="ORF">SAMN05444337_0080</name>
</gene>
<dbReference type="InterPro" id="IPR027417">
    <property type="entry name" value="P-loop_NTPase"/>
</dbReference>
<sequence>MTQALQVLQKYWKHNSFREPQEAIIQSVLEGNDTFALLPTGGGKSVCYQVPGMVLNGITLVISPLIALIKDQIENLQKKDIKAIGLVGALSIDEISDLLDNCLYGNYKFLYLSPERLQQDWIIERLKQLPINLIAIDEAHCVSQWGHDFRPAYLKIKLLKEFFPTIPFLALTGSATTLVQQDIIEHLGLENVAVFKKSFERENLSYHIIETEDKLTKISQILTKNPQSSIVYVRNRKATVDTCNQLNALGFKATFYHGGMSFQEKEKHRLLWMENKVQVIVATNAFGMGIDKPDVKTVIHLQIPENLENYYQEIGRAGRNGEKAFGILLTTQYDIELAKRLFEENIVTKNFLKDVYKKINNYFQIAYGEGYLQQFNFTIQKFCSSYNLPVLKSLNALQFLDRQGILTMENVSSEKVKVQFIIPSKEVIRYISLNTNVEPILTVILRTYSGIFDQEMPINLELIAKKSKTSIEQIVKVLQELHEKEIIDLQLLLNDSKIVFNEVREDDLTINRISKYLENQNKTKQDRFTEMISFIENQSTCKNKLLLRYFGEEITDDCGKCSTCLKKKKTDVKDVVSEILASLKKSPLNSRELESSLGFTSEEIIFAIQTLLEKNIISLNANHQYYIK</sequence>
<keyword evidence="2" id="KW-0479">Metal-binding</keyword>
<dbReference type="PANTHER" id="PTHR13710:SF105">
    <property type="entry name" value="ATP-DEPENDENT DNA HELICASE Q1"/>
    <property type="match status" value="1"/>
</dbReference>
<evidence type="ECO:0000256" key="1">
    <source>
        <dbReference type="ARBA" id="ARBA00005446"/>
    </source>
</evidence>
<feature type="domain" description="Helicase ATP-binding" evidence="13">
    <location>
        <begin position="25"/>
        <end position="193"/>
    </location>
</feature>